<dbReference type="Proteomes" id="UP000198833">
    <property type="component" value="Unassembled WGS sequence"/>
</dbReference>
<proteinExistence type="predicted"/>
<sequence length="278" mass="31473">MEQHLITIDLDGTTLNNESKVSLLTIQTLRLLDRMGHMVCIVTGRPFRNSKDIYYQIGLQSPMVNFNGALCHFPDKAEWLGHYHNELDKELAFDLFSRQDELGIDMLTVEGKDRLFSSTLNIPDSPFYPKDRAKIELLSRRSLTENPTALAIFCPEEKQALVRDRVLEHYGDQVSIRTWGGILPLLEIVSVGINKAVGVKRIADFYHIPRQKILAFGDENNDLEMLDYAGLGVAMANGTEEVKAIANDVTEYSNQADGLAKYLIKYFDLQAYLPQAFD</sequence>
<gene>
    <name evidence="1" type="ORF">SAMN04488558_101118</name>
</gene>
<dbReference type="GO" id="GO:0016791">
    <property type="term" value="F:phosphatase activity"/>
    <property type="evidence" value="ECO:0007669"/>
    <property type="project" value="TreeGrafter"/>
</dbReference>
<dbReference type="SFLD" id="SFLDS00003">
    <property type="entry name" value="Haloacid_Dehalogenase"/>
    <property type="match status" value="1"/>
</dbReference>
<dbReference type="PANTHER" id="PTHR10000:SF23">
    <property type="entry name" value="5-AMINO-6-(5-PHOSPHO-D-RIBITYLAMINO)URACIL PHOSPHATASE YITU"/>
    <property type="match status" value="1"/>
</dbReference>
<dbReference type="CDD" id="cd07516">
    <property type="entry name" value="HAD_Pase"/>
    <property type="match status" value="1"/>
</dbReference>
<name>A0A1H8Z208_9LACT</name>
<dbReference type="Pfam" id="PF08282">
    <property type="entry name" value="Hydrolase_3"/>
    <property type="match status" value="1"/>
</dbReference>
<protein>
    <recommendedName>
        <fullName evidence="3">Cof subfamily of IIB subfamily of haloacid dehalogenase superfamily/HAD-superfamily hydrolase, subfamily IIB</fullName>
    </recommendedName>
</protein>
<dbReference type="RefSeq" id="WP_092569709.1">
    <property type="nucleotide sequence ID" value="NZ_CALUDV010000004.1"/>
</dbReference>
<keyword evidence="2" id="KW-1185">Reference proteome</keyword>
<dbReference type="EMBL" id="FOEN01000001">
    <property type="protein sequence ID" value="SEP58381.1"/>
    <property type="molecule type" value="Genomic_DNA"/>
</dbReference>
<evidence type="ECO:0008006" key="3">
    <source>
        <dbReference type="Google" id="ProtNLM"/>
    </source>
</evidence>
<dbReference type="NCBIfam" id="TIGR00099">
    <property type="entry name" value="Cof-subfamily"/>
    <property type="match status" value="1"/>
</dbReference>
<dbReference type="OrthoDB" id="9781413at2"/>
<dbReference type="SFLD" id="SFLDG01140">
    <property type="entry name" value="C2.B:_Phosphomannomutase_and_P"/>
    <property type="match status" value="1"/>
</dbReference>
<evidence type="ECO:0000313" key="2">
    <source>
        <dbReference type="Proteomes" id="UP000198833"/>
    </source>
</evidence>
<dbReference type="NCBIfam" id="TIGR01484">
    <property type="entry name" value="HAD-SF-IIB"/>
    <property type="match status" value="1"/>
</dbReference>
<reference evidence="1 2" key="1">
    <citation type="submission" date="2016-10" db="EMBL/GenBank/DDBJ databases">
        <authorList>
            <person name="de Groot N.N."/>
        </authorList>
    </citation>
    <scope>NUCLEOTIDE SEQUENCE [LARGE SCALE GENOMIC DNA]</scope>
    <source>
        <strain evidence="1 2">DSM 15695</strain>
    </source>
</reference>
<dbReference type="InterPro" id="IPR036412">
    <property type="entry name" value="HAD-like_sf"/>
</dbReference>
<dbReference type="PANTHER" id="PTHR10000">
    <property type="entry name" value="PHOSPHOSERINE PHOSPHATASE"/>
    <property type="match status" value="1"/>
</dbReference>
<dbReference type="InterPro" id="IPR000150">
    <property type="entry name" value="Cof"/>
</dbReference>
<dbReference type="InterPro" id="IPR023214">
    <property type="entry name" value="HAD_sf"/>
</dbReference>
<dbReference type="Gene3D" id="3.40.50.1000">
    <property type="entry name" value="HAD superfamily/HAD-like"/>
    <property type="match status" value="1"/>
</dbReference>
<organism evidence="1 2">
    <name type="scientific">Ignavigranum ruoffiae</name>
    <dbReference type="NCBI Taxonomy" id="89093"/>
    <lineage>
        <taxon>Bacteria</taxon>
        <taxon>Bacillati</taxon>
        <taxon>Bacillota</taxon>
        <taxon>Bacilli</taxon>
        <taxon>Lactobacillales</taxon>
        <taxon>Aerococcaceae</taxon>
        <taxon>Ignavigranum</taxon>
    </lineage>
</organism>
<evidence type="ECO:0000313" key="1">
    <source>
        <dbReference type="EMBL" id="SEP58381.1"/>
    </source>
</evidence>
<dbReference type="STRING" id="89093.SAMN04488558_101118"/>
<dbReference type="GO" id="GO:0000287">
    <property type="term" value="F:magnesium ion binding"/>
    <property type="evidence" value="ECO:0007669"/>
    <property type="project" value="TreeGrafter"/>
</dbReference>
<dbReference type="InterPro" id="IPR006379">
    <property type="entry name" value="HAD-SF_hydro_IIB"/>
</dbReference>
<dbReference type="GO" id="GO:0005829">
    <property type="term" value="C:cytosol"/>
    <property type="evidence" value="ECO:0007669"/>
    <property type="project" value="TreeGrafter"/>
</dbReference>
<accession>A0A1H8Z208</accession>
<dbReference type="AlphaFoldDB" id="A0A1H8Z208"/>
<dbReference type="Gene3D" id="3.30.1240.10">
    <property type="match status" value="1"/>
</dbReference>
<dbReference type="SUPFAM" id="SSF56784">
    <property type="entry name" value="HAD-like"/>
    <property type="match status" value="1"/>
</dbReference>